<proteinExistence type="predicted"/>
<dbReference type="CDD" id="cd06259">
    <property type="entry name" value="YdcF-like"/>
    <property type="match status" value="1"/>
</dbReference>
<feature type="transmembrane region" description="Helical" evidence="1">
    <location>
        <begin position="12"/>
        <end position="31"/>
    </location>
</feature>
<dbReference type="GO" id="GO:0005886">
    <property type="term" value="C:plasma membrane"/>
    <property type="evidence" value="ECO:0007669"/>
    <property type="project" value="TreeGrafter"/>
</dbReference>
<dbReference type="PANTHER" id="PTHR30336">
    <property type="entry name" value="INNER MEMBRANE PROTEIN, PROBABLE PERMEASE"/>
    <property type="match status" value="1"/>
</dbReference>
<dbReference type="GO" id="GO:0043164">
    <property type="term" value="P:Gram-negative-bacterium-type cell wall biogenesis"/>
    <property type="evidence" value="ECO:0007669"/>
    <property type="project" value="TreeGrafter"/>
</dbReference>
<dbReference type="EMBL" id="LT670849">
    <property type="protein sequence ID" value="SHN85696.1"/>
    <property type="molecule type" value="Genomic_DNA"/>
</dbReference>
<protein>
    <submittedName>
        <fullName evidence="3">Uncharacterized SAM-binding protein YcdF, DUF218 family</fullName>
    </submittedName>
</protein>
<dbReference type="Pfam" id="PF02698">
    <property type="entry name" value="DUF218"/>
    <property type="match status" value="1"/>
</dbReference>
<evidence type="ECO:0000259" key="2">
    <source>
        <dbReference type="Pfam" id="PF02698"/>
    </source>
</evidence>
<name>A0A1M7US29_9BRAD</name>
<feature type="transmembrane region" description="Helical" evidence="1">
    <location>
        <begin position="40"/>
        <end position="62"/>
    </location>
</feature>
<keyword evidence="1" id="KW-0812">Transmembrane</keyword>
<gene>
    <name evidence="3" type="ORF">SAMN05444170_6404</name>
</gene>
<dbReference type="RefSeq" id="WP_083587846.1">
    <property type="nucleotide sequence ID" value="NZ_LT670849.1"/>
</dbReference>
<keyword evidence="1" id="KW-0472">Membrane</keyword>
<dbReference type="InterPro" id="IPR051599">
    <property type="entry name" value="Cell_Envelope_Assoc"/>
</dbReference>
<evidence type="ECO:0000256" key="1">
    <source>
        <dbReference type="SAM" id="Phobius"/>
    </source>
</evidence>
<evidence type="ECO:0000313" key="3">
    <source>
        <dbReference type="EMBL" id="SHN85696.1"/>
    </source>
</evidence>
<dbReference type="InterPro" id="IPR014729">
    <property type="entry name" value="Rossmann-like_a/b/a_fold"/>
</dbReference>
<reference evidence="4" key="1">
    <citation type="submission" date="2016-11" db="EMBL/GenBank/DDBJ databases">
        <authorList>
            <person name="Varghese N."/>
            <person name="Submissions S."/>
        </authorList>
    </citation>
    <scope>NUCLEOTIDE SEQUENCE [LARGE SCALE GENOMIC DNA]</scope>
    <source>
        <strain evidence="4">GAS401</strain>
    </source>
</reference>
<dbReference type="OrthoDB" id="9809813at2"/>
<accession>A0A1M7US29</accession>
<dbReference type="InterPro" id="IPR003848">
    <property type="entry name" value="DUF218"/>
</dbReference>
<dbReference type="Proteomes" id="UP000184096">
    <property type="component" value="Chromosome I"/>
</dbReference>
<evidence type="ECO:0000313" key="4">
    <source>
        <dbReference type="Proteomes" id="UP000184096"/>
    </source>
</evidence>
<sequence length="267" mass="29205">MFFLLSKTLGTMLMPVNFLIGIGMLGALLLATRYARSGRWLLVVSVLLLALCGFSPLGRLLLLPLEERFPSWDPAHGAPDGIVVLGGAIDPDLSAALGRPALGRSGDRMVATAELARRYPKARVVFSGGNANLVGDDSAKEADYGLSMLEDLGVARERLEAERLSRNTVENAEFVKRTAKPKPGERWLLVTSAYHMPRSIGLFRKAGFEVEAYPVDRRTSRSDVFQFSSVSTNGLDRTDIAMREWIGLLAYRLTGKIDDLLPGPSQK</sequence>
<feature type="domain" description="DUF218" evidence="2">
    <location>
        <begin position="80"/>
        <end position="247"/>
    </location>
</feature>
<organism evidence="3 4">
    <name type="scientific">Bradyrhizobium erythrophlei</name>
    <dbReference type="NCBI Taxonomy" id="1437360"/>
    <lineage>
        <taxon>Bacteria</taxon>
        <taxon>Pseudomonadati</taxon>
        <taxon>Pseudomonadota</taxon>
        <taxon>Alphaproteobacteria</taxon>
        <taxon>Hyphomicrobiales</taxon>
        <taxon>Nitrobacteraceae</taxon>
        <taxon>Bradyrhizobium</taxon>
    </lineage>
</organism>
<dbReference type="PANTHER" id="PTHR30336:SF4">
    <property type="entry name" value="ENVELOPE BIOGENESIS FACTOR ELYC"/>
    <property type="match status" value="1"/>
</dbReference>
<dbReference type="AlphaFoldDB" id="A0A1M7US29"/>
<dbReference type="GO" id="GO:0000270">
    <property type="term" value="P:peptidoglycan metabolic process"/>
    <property type="evidence" value="ECO:0007669"/>
    <property type="project" value="TreeGrafter"/>
</dbReference>
<dbReference type="Gene3D" id="3.40.50.620">
    <property type="entry name" value="HUPs"/>
    <property type="match status" value="1"/>
</dbReference>
<keyword evidence="1" id="KW-1133">Transmembrane helix</keyword>
<keyword evidence="4" id="KW-1185">Reference proteome</keyword>